<evidence type="ECO:0000256" key="1">
    <source>
        <dbReference type="SAM" id="Phobius"/>
    </source>
</evidence>
<feature type="transmembrane region" description="Helical" evidence="1">
    <location>
        <begin position="240"/>
        <end position="263"/>
    </location>
</feature>
<accession>A0A848L8E0</accession>
<feature type="transmembrane region" description="Helical" evidence="1">
    <location>
        <begin position="188"/>
        <end position="208"/>
    </location>
</feature>
<feature type="transmembrane region" description="Helical" evidence="1">
    <location>
        <begin position="37"/>
        <end position="56"/>
    </location>
</feature>
<dbReference type="EMBL" id="JABBNB010000040">
    <property type="protein sequence ID" value="NMO04741.1"/>
    <property type="molecule type" value="Genomic_DNA"/>
</dbReference>
<evidence type="ECO:0000313" key="3">
    <source>
        <dbReference type="Proteomes" id="UP000550729"/>
    </source>
</evidence>
<gene>
    <name evidence="2" type="ORF">HH308_26310</name>
</gene>
<sequence>MHLFLPAALAVVSALLVALGTLVRQRASTERGGITRRWWLGVLIAAFGFGLQAAALGLGSLLLVQPLIVMSVLFALPLEAHLDHRRLTVHEWKWGITLTLCIAAFVLITRPSPGQHQASAAVLAGVIAVLVVLLGALVIATRFVSLHYRALLFGAASGVLTGVQSFLVKGLMEQLGEGVLEIFVHPEIYLIIVVAFGSVVAQQMAFAAHDLQTSFPAMTVMEPAVAMVLGVLLLGERAQVGVLEGIVVGMVLLLMFYATVVLAKHAAEREVEYEESVERVTAG</sequence>
<protein>
    <submittedName>
        <fullName evidence="2">DMT family transporter</fullName>
    </submittedName>
</protein>
<feature type="transmembrane region" description="Helical" evidence="1">
    <location>
        <begin position="94"/>
        <end position="112"/>
    </location>
</feature>
<evidence type="ECO:0000313" key="2">
    <source>
        <dbReference type="EMBL" id="NMO04741.1"/>
    </source>
</evidence>
<dbReference type="PANTHER" id="PTHR40761:SF1">
    <property type="entry name" value="CONSERVED INTEGRAL MEMBRANE ALANINE VALINE AND LEUCINE RICH PROTEIN-RELATED"/>
    <property type="match status" value="1"/>
</dbReference>
<dbReference type="AlphaFoldDB" id="A0A848L8E0"/>
<feature type="transmembrane region" description="Helical" evidence="1">
    <location>
        <begin position="215"/>
        <end position="234"/>
    </location>
</feature>
<dbReference type="NCBIfam" id="NF038012">
    <property type="entry name" value="DMT_1"/>
    <property type="match status" value="1"/>
</dbReference>
<organism evidence="2 3">
    <name type="scientific">Gordonia asplenii</name>
    <dbReference type="NCBI Taxonomy" id="2725283"/>
    <lineage>
        <taxon>Bacteria</taxon>
        <taxon>Bacillati</taxon>
        <taxon>Actinomycetota</taxon>
        <taxon>Actinomycetes</taxon>
        <taxon>Mycobacteriales</taxon>
        <taxon>Gordoniaceae</taxon>
        <taxon>Gordonia</taxon>
    </lineage>
</organism>
<keyword evidence="1" id="KW-0472">Membrane</keyword>
<name>A0A848L8E0_9ACTN</name>
<proteinExistence type="predicted"/>
<feature type="transmembrane region" description="Helical" evidence="1">
    <location>
        <begin position="150"/>
        <end position="168"/>
    </location>
</feature>
<feature type="transmembrane region" description="Helical" evidence="1">
    <location>
        <begin position="6"/>
        <end position="25"/>
    </location>
</feature>
<feature type="transmembrane region" description="Helical" evidence="1">
    <location>
        <begin position="118"/>
        <end position="138"/>
    </location>
</feature>
<keyword evidence="1" id="KW-1133">Transmembrane helix</keyword>
<reference evidence="2 3" key="1">
    <citation type="submission" date="2020-04" db="EMBL/GenBank/DDBJ databases">
        <title>Gordonia sp. nov. TBRC 11910.</title>
        <authorList>
            <person name="Suriyachadkun C."/>
        </authorList>
    </citation>
    <scope>NUCLEOTIDE SEQUENCE [LARGE SCALE GENOMIC DNA]</scope>
    <source>
        <strain evidence="2 3">TBRC 11910</strain>
    </source>
</reference>
<keyword evidence="3" id="KW-1185">Reference proteome</keyword>
<dbReference type="RefSeq" id="WP_170197276.1">
    <property type="nucleotide sequence ID" value="NZ_JABBNB010000040.1"/>
</dbReference>
<comment type="caution">
    <text evidence="2">The sequence shown here is derived from an EMBL/GenBank/DDBJ whole genome shotgun (WGS) entry which is preliminary data.</text>
</comment>
<dbReference type="Proteomes" id="UP000550729">
    <property type="component" value="Unassembled WGS sequence"/>
</dbReference>
<feature type="transmembrane region" description="Helical" evidence="1">
    <location>
        <begin position="62"/>
        <end position="82"/>
    </location>
</feature>
<dbReference type="PANTHER" id="PTHR40761">
    <property type="entry name" value="CONSERVED INTEGRAL MEMBRANE ALANINE VALINE AND LEUCINE RICH PROTEIN-RELATED"/>
    <property type="match status" value="1"/>
</dbReference>
<keyword evidence="1" id="KW-0812">Transmembrane</keyword>